<dbReference type="RefSeq" id="WP_147931659.1">
    <property type="nucleotide sequence ID" value="NZ_VOXD01000025.1"/>
</dbReference>
<dbReference type="Proteomes" id="UP000321907">
    <property type="component" value="Unassembled WGS sequence"/>
</dbReference>
<evidence type="ECO:0000313" key="2">
    <source>
        <dbReference type="Proteomes" id="UP000321907"/>
    </source>
</evidence>
<keyword evidence="2" id="KW-1185">Reference proteome</keyword>
<proteinExistence type="predicted"/>
<dbReference type="AlphaFoldDB" id="A0A5C7FQB3"/>
<dbReference type="InterPro" id="IPR043519">
    <property type="entry name" value="NT_sf"/>
</dbReference>
<reference evidence="1 2" key="1">
    <citation type="submission" date="2019-08" db="EMBL/GenBank/DDBJ databases">
        <title>Lewinella sp. strain SSH13 Genome sequencing and assembly.</title>
        <authorList>
            <person name="Kim I."/>
        </authorList>
    </citation>
    <scope>NUCLEOTIDE SEQUENCE [LARGE SCALE GENOMIC DNA]</scope>
    <source>
        <strain evidence="1 2">SSH13</strain>
    </source>
</reference>
<dbReference type="Pfam" id="PF04229">
    <property type="entry name" value="GrpB"/>
    <property type="match status" value="1"/>
</dbReference>
<comment type="caution">
    <text evidence="1">The sequence shown here is derived from an EMBL/GenBank/DDBJ whole genome shotgun (WGS) entry which is preliminary data.</text>
</comment>
<name>A0A5C7FQB3_9BACT</name>
<dbReference type="SUPFAM" id="SSF81301">
    <property type="entry name" value="Nucleotidyltransferase"/>
    <property type="match status" value="1"/>
</dbReference>
<dbReference type="OrthoDB" id="9799092at2"/>
<evidence type="ECO:0000313" key="1">
    <source>
        <dbReference type="EMBL" id="TXF88206.1"/>
    </source>
</evidence>
<accession>A0A5C7FQB3</accession>
<dbReference type="InterPro" id="IPR007344">
    <property type="entry name" value="GrpB/CoaE"/>
</dbReference>
<sequence>MLLHPYNPTWPDHFRQIADILTAAAGDHLVTIHHIGSTAVPGLAAKPIIDIDIEFSGEEKLQLIIAALGQAGYYHNGDQGIPGREVFRRRTDVSFHTVLDTIPHHLYACSSDNAELHRHLRFRDSLRSDEKARATYENIKQEIATLAGQERKAYARIKEERARGFIEAVLKEG</sequence>
<dbReference type="EMBL" id="VOXD01000025">
    <property type="protein sequence ID" value="TXF88206.1"/>
    <property type="molecule type" value="Genomic_DNA"/>
</dbReference>
<dbReference type="PANTHER" id="PTHR34822">
    <property type="entry name" value="GRPB DOMAIN PROTEIN (AFU_ORTHOLOGUE AFUA_1G01530)"/>
    <property type="match status" value="1"/>
</dbReference>
<gene>
    <name evidence="1" type="ORF">FUA23_15435</name>
</gene>
<dbReference type="PANTHER" id="PTHR34822:SF1">
    <property type="entry name" value="GRPB FAMILY PROTEIN"/>
    <property type="match status" value="1"/>
</dbReference>
<organism evidence="1 2">
    <name type="scientific">Neolewinella aurantiaca</name>
    <dbReference type="NCBI Taxonomy" id="2602767"/>
    <lineage>
        <taxon>Bacteria</taxon>
        <taxon>Pseudomonadati</taxon>
        <taxon>Bacteroidota</taxon>
        <taxon>Saprospiria</taxon>
        <taxon>Saprospirales</taxon>
        <taxon>Lewinellaceae</taxon>
        <taxon>Neolewinella</taxon>
    </lineage>
</organism>
<dbReference type="Gene3D" id="3.30.460.10">
    <property type="entry name" value="Beta Polymerase, domain 2"/>
    <property type="match status" value="1"/>
</dbReference>
<protein>
    <submittedName>
        <fullName evidence="1">GrpB family protein</fullName>
    </submittedName>
</protein>